<dbReference type="InterPro" id="IPR010347">
    <property type="entry name" value="Tdp1"/>
</dbReference>
<keyword evidence="5" id="KW-0378">Hydrolase</keyword>
<dbReference type="OrthoDB" id="47785at2759"/>
<accession>A0A9Q8VE03</accession>
<comment type="subcellular location">
    <subcellularLocation>
        <location evidence="1">Nucleus</location>
    </subcellularLocation>
</comment>
<keyword evidence="14" id="KW-1185">Reference proteome</keyword>
<feature type="site" description="Interaction with DNA" evidence="11">
    <location>
        <position position="449"/>
    </location>
</feature>
<reference evidence="13" key="1">
    <citation type="submission" date="2021-11" db="EMBL/GenBank/DDBJ databases">
        <title>Purpureocillium_takamizusanense_genome.</title>
        <authorList>
            <person name="Nguyen N.-H."/>
        </authorList>
    </citation>
    <scope>NUCLEOTIDE SEQUENCE</scope>
    <source>
        <strain evidence="13">PT3</strain>
    </source>
</reference>
<feature type="binding site" evidence="10">
    <location>
        <position position="427"/>
    </location>
    <ligand>
        <name>substrate</name>
    </ligand>
</feature>
<evidence type="ECO:0000256" key="5">
    <source>
        <dbReference type="ARBA" id="ARBA00022801"/>
    </source>
</evidence>
<keyword evidence="4" id="KW-0227">DNA damage</keyword>
<dbReference type="GO" id="GO:0006281">
    <property type="term" value="P:DNA repair"/>
    <property type="evidence" value="ECO:0007669"/>
    <property type="project" value="UniProtKB-KW"/>
</dbReference>
<dbReference type="Pfam" id="PF06087">
    <property type="entry name" value="Tyr-DNA_phospho"/>
    <property type="match status" value="1"/>
</dbReference>
<keyword evidence="8" id="KW-0539">Nucleus</keyword>
<evidence type="ECO:0000256" key="2">
    <source>
        <dbReference type="ARBA" id="ARBA00010205"/>
    </source>
</evidence>
<sequence length="546" mass="61324">MFQMVTSFRLIPTLSHLGLPLEIRTLDQGTMERPSKRQRVDEPDERITPRSLSRPITPPRAPQGRARRVLPSPWQLTWIRDLPEELNGDAVSLKDLLGDPLIGECWEFNFLHDLDFLMSAFDLDTKHLVKVHVVHGFWKREDTNRLILAQEASKFDNLQLHVAPMPEMFGTHHSKMMILFRHDDTAQVIIHTANMIAKDWTNMTNGVWSSPPLPKLAGAGNSSRGSHSAPWGTSERFKFDLLSYLSSYDRRIPTCKPLVDALAEYDFSQIKAALVASVPGTHNVHDESETAWGWAALKKCLRTIPCAEGDANIVVQVSSIATLGSKDDWLQKTLFDPLSSTKSQQLSKRPKFSVVFPTADEIRRSLDGYASGASIHTKIQSPQQVKQLQYLRPMLYHWANDSEGGRSLPQEHKLWDGGRNRAAPHIKTYIRYNSRGSLDWAILTSANLSKQAWGDAARSNGEMRIASWEIGVVTWPALYGESSVMASTFKTDTPAVGGNKNLEKGPVIGLRVPYSLPLQRYGPDEEPWVPTVAHTTPDHFGRTWDG</sequence>
<gene>
    <name evidence="13" type="ORF">JDV02_007728</name>
</gene>
<dbReference type="GO" id="GO:0005634">
    <property type="term" value="C:nucleus"/>
    <property type="evidence" value="ECO:0007669"/>
    <property type="project" value="UniProtKB-SubCell"/>
</dbReference>
<evidence type="ECO:0000256" key="1">
    <source>
        <dbReference type="ARBA" id="ARBA00004123"/>
    </source>
</evidence>
<protein>
    <recommendedName>
        <fullName evidence="15">Tyrosyl-DNA phosphodiesterase</fullName>
    </recommendedName>
</protein>
<evidence type="ECO:0000256" key="4">
    <source>
        <dbReference type="ARBA" id="ARBA00022763"/>
    </source>
</evidence>
<evidence type="ECO:0000256" key="3">
    <source>
        <dbReference type="ARBA" id="ARBA00022722"/>
    </source>
</evidence>
<evidence type="ECO:0000256" key="12">
    <source>
        <dbReference type="SAM" id="MobiDB-lite"/>
    </source>
</evidence>
<feature type="binding site" evidence="10">
    <location>
        <position position="175"/>
    </location>
    <ligand>
        <name>substrate</name>
    </ligand>
</feature>
<evidence type="ECO:0000313" key="14">
    <source>
        <dbReference type="Proteomes" id="UP000829364"/>
    </source>
</evidence>
<keyword evidence="3" id="KW-0540">Nuclease</keyword>
<evidence type="ECO:0000256" key="10">
    <source>
        <dbReference type="PIRSR" id="PIRSR610347-2"/>
    </source>
</evidence>
<evidence type="ECO:0000313" key="13">
    <source>
        <dbReference type="EMBL" id="UNI21771.1"/>
    </source>
</evidence>
<dbReference type="GO" id="GO:0003690">
    <property type="term" value="F:double-stranded DNA binding"/>
    <property type="evidence" value="ECO:0007669"/>
    <property type="project" value="TreeGrafter"/>
</dbReference>
<dbReference type="FunFam" id="3.30.870.10:FF:000038">
    <property type="entry name" value="Probable tyrosyl-DNA phosphodiesterase"/>
    <property type="match status" value="1"/>
</dbReference>
<evidence type="ECO:0000256" key="7">
    <source>
        <dbReference type="ARBA" id="ARBA00023204"/>
    </source>
</evidence>
<dbReference type="KEGG" id="ptkz:JDV02_007728"/>
<dbReference type="PANTHER" id="PTHR12415:SF0">
    <property type="entry name" value="TYROSYL-DNA PHOSPHODIESTERASE 1"/>
    <property type="match status" value="1"/>
</dbReference>
<evidence type="ECO:0000256" key="8">
    <source>
        <dbReference type="ARBA" id="ARBA00023242"/>
    </source>
</evidence>
<dbReference type="RefSeq" id="XP_047845252.1">
    <property type="nucleotide sequence ID" value="XM_047989253.1"/>
</dbReference>
<feature type="active site" description="Proton donor/acceptor" evidence="9">
    <location>
        <position position="425"/>
    </location>
</feature>
<evidence type="ECO:0008006" key="15">
    <source>
        <dbReference type="Google" id="ProtNLM"/>
    </source>
</evidence>
<keyword evidence="6" id="KW-0269">Exonuclease</keyword>
<proteinExistence type="inferred from homology"/>
<dbReference type="Gene3D" id="3.30.870.10">
    <property type="entry name" value="Endonuclease Chain A"/>
    <property type="match status" value="2"/>
</dbReference>
<feature type="compositionally biased region" description="Basic and acidic residues" evidence="12">
    <location>
        <begin position="33"/>
        <end position="48"/>
    </location>
</feature>
<feature type="region of interest" description="Disordered" evidence="12">
    <location>
        <begin position="28"/>
        <end position="66"/>
    </location>
</feature>
<dbReference type="GeneID" id="72069676"/>
<dbReference type="CDD" id="cd09123">
    <property type="entry name" value="PLDc_Tdp1_2"/>
    <property type="match status" value="1"/>
</dbReference>
<dbReference type="GO" id="GO:0003697">
    <property type="term" value="F:single-stranded DNA binding"/>
    <property type="evidence" value="ECO:0007669"/>
    <property type="project" value="TreeGrafter"/>
</dbReference>
<dbReference type="EMBL" id="CP086360">
    <property type="protein sequence ID" value="UNI21771.1"/>
    <property type="molecule type" value="Genomic_DNA"/>
</dbReference>
<feature type="active site" description="Nucleophile" evidence="9">
    <location>
        <position position="173"/>
    </location>
</feature>
<dbReference type="SUPFAM" id="SSF56024">
    <property type="entry name" value="Phospholipase D/nuclease"/>
    <property type="match status" value="2"/>
</dbReference>
<dbReference type="GO" id="GO:0017005">
    <property type="term" value="F:3'-tyrosyl-DNA phosphodiesterase activity"/>
    <property type="evidence" value="ECO:0007669"/>
    <property type="project" value="TreeGrafter"/>
</dbReference>
<dbReference type="Proteomes" id="UP000829364">
    <property type="component" value="Chromosome 7"/>
</dbReference>
<evidence type="ECO:0000256" key="11">
    <source>
        <dbReference type="PIRSR" id="PIRSR610347-3"/>
    </source>
</evidence>
<evidence type="ECO:0000256" key="6">
    <source>
        <dbReference type="ARBA" id="ARBA00022839"/>
    </source>
</evidence>
<name>A0A9Q8VE03_9HYPO</name>
<dbReference type="CDD" id="cd09194">
    <property type="entry name" value="PLDc_yTdp1_1"/>
    <property type="match status" value="1"/>
</dbReference>
<dbReference type="PANTHER" id="PTHR12415">
    <property type="entry name" value="TYROSYL-DNA PHOSPHODIESTERASE 1"/>
    <property type="match status" value="1"/>
</dbReference>
<keyword evidence="7" id="KW-0234">DNA repair</keyword>
<comment type="similarity">
    <text evidence="2">Belongs to the tyrosyl-DNA phosphodiesterase family.</text>
</comment>
<dbReference type="AlphaFoldDB" id="A0A9Q8VE03"/>
<dbReference type="GO" id="GO:0004527">
    <property type="term" value="F:exonuclease activity"/>
    <property type="evidence" value="ECO:0007669"/>
    <property type="project" value="UniProtKB-KW"/>
</dbReference>
<evidence type="ECO:0000256" key="9">
    <source>
        <dbReference type="PIRSR" id="PIRSR610347-1"/>
    </source>
</evidence>
<organism evidence="13 14">
    <name type="scientific">Purpureocillium takamizusanense</name>
    <dbReference type="NCBI Taxonomy" id="2060973"/>
    <lineage>
        <taxon>Eukaryota</taxon>
        <taxon>Fungi</taxon>
        <taxon>Dikarya</taxon>
        <taxon>Ascomycota</taxon>
        <taxon>Pezizomycotina</taxon>
        <taxon>Sordariomycetes</taxon>
        <taxon>Hypocreomycetidae</taxon>
        <taxon>Hypocreales</taxon>
        <taxon>Ophiocordycipitaceae</taxon>
        <taxon>Purpureocillium</taxon>
    </lineage>
</organism>